<dbReference type="EMBL" id="ANHY01000014">
    <property type="protein sequence ID" value="EKV28926.1"/>
    <property type="molecule type" value="Genomic_DNA"/>
</dbReference>
<sequence>MPSAAPSFPGLRVLLAEDNWSIALTMSTMLEDWGCTVVSVAADCASAEDLAATADADCAVLDIELLDGLCYSAAERAAARGMAVIFTSGYDTPPDLPPALRDTPWLVKPVAPAHLQRALQSLLETRNA</sequence>
<dbReference type="Gene3D" id="3.40.50.2300">
    <property type="match status" value="1"/>
</dbReference>
<dbReference type="eggNOG" id="COG0784">
    <property type="taxonomic scope" value="Bacteria"/>
</dbReference>
<dbReference type="RefSeq" id="WP_009541347.1">
    <property type="nucleotide sequence ID" value="NZ_ANHY01000014.1"/>
</dbReference>
<dbReference type="GO" id="GO:0000160">
    <property type="term" value="P:phosphorelay signal transduction system"/>
    <property type="evidence" value="ECO:0007669"/>
    <property type="project" value="InterPro"/>
</dbReference>
<dbReference type="AlphaFoldDB" id="K9HJY7"/>
<evidence type="ECO:0000259" key="2">
    <source>
        <dbReference type="PROSITE" id="PS50110"/>
    </source>
</evidence>
<dbReference type="Pfam" id="PF00072">
    <property type="entry name" value="Response_reg"/>
    <property type="match status" value="1"/>
</dbReference>
<dbReference type="SMART" id="SM00448">
    <property type="entry name" value="REC"/>
    <property type="match status" value="1"/>
</dbReference>
<evidence type="ECO:0000313" key="3">
    <source>
        <dbReference type="EMBL" id="EKV28926.1"/>
    </source>
</evidence>
<protein>
    <submittedName>
        <fullName evidence="3">Response regulator receiver protein</fullName>
    </submittedName>
</protein>
<evidence type="ECO:0000313" key="4">
    <source>
        <dbReference type="Proteomes" id="UP000009881"/>
    </source>
</evidence>
<dbReference type="STRING" id="1238182.C882_0690"/>
<keyword evidence="1" id="KW-0597">Phosphoprotein</keyword>
<keyword evidence="4" id="KW-1185">Reference proteome</keyword>
<dbReference type="PROSITE" id="PS50110">
    <property type="entry name" value="RESPONSE_REGULATORY"/>
    <property type="match status" value="1"/>
</dbReference>
<proteinExistence type="predicted"/>
<evidence type="ECO:0000256" key="1">
    <source>
        <dbReference type="PROSITE-ProRule" id="PRU00169"/>
    </source>
</evidence>
<dbReference type="SUPFAM" id="SSF52172">
    <property type="entry name" value="CheY-like"/>
    <property type="match status" value="1"/>
</dbReference>
<dbReference type="InterPro" id="IPR011006">
    <property type="entry name" value="CheY-like_superfamily"/>
</dbReference>
<feature type="domain" description="Response regulatory" evidence="2">
    <location>
        <begin position="12"/>
        <end position="123"/>
    </location>
</feature>
<dbReference type="InterPro" id="IPR001789">
    <property type="entry name" value="Sig_transdc_resp-reg_receiver"/>
</dbReference>
<dbReference type="Proteomes" id="UP000009881">
    <property type="component" value="Unassembled WGS sequence"/>
</dbReference>
<feature type="modified residue" description="4-aspartylphosphate" evidence="1">
    <location>
        <position position="62"/>
    </location>
</feature>
<accession>K9HJY7</accession>
<comment type="caution">
    <text evidence="3">The sequence shown here is derived from an EMBL/GenBank/DDBJ whole genome shotgun (WGS) entry which is preliminary data.</text>
</comment>
<organism evidence="3 4">
    <name type="scientific">Caenispirillum salinarum AK4</name>
    <dbReference type="NCBI Taxonomy" id="1238182"/>
    <lineage>
        <taxon>Bacteria</taxon>
        <taxon>Pseudomonadati</taxon>
        <taxon>Pseudomonadota</taxon>
        <taxon>Alphaproteobacteria</taxon>
        <taxon>Rhodospirillales</taxon>
        <taxon>Novispirillaceae</taxon>
        <taxon>Caenispirillum</taxon>
    </lineage>
</organism>
<reference evidence="3 4" key="1">
    <citation type="journal article" date="2013" name="Genome Announc.">
        <title>Draft Genome Sequence of an Alphaproteobacterium, Caenispirillum salinarum AK4(T), Isolated from a Solar Saltern.</title>
        <authorList>
            <person name="Khatri I."/>
            <person name="Singh A."/>
            <person name="Korpole S."/>
            <person name="Pinnaka A.K."/>
            <person name="Subramanian S."/>
        </authorList>
    </citation>
    <scope>NUCLEOTIDE SEQUENCE [LARGE SCALE GENOMIC DNA]</scope>
    <source>
        <strain evidence="3 4">AK4</strain>
    </source>
</reference>
<name>K9HJY7_9PROT</name>
<dbReference type="OrthoDB" id="582170at2"/>
<gene>
    <name evidence="3" type="ORF">C882_0690</name>
</gene>